<keyword evidence="2" id="KW-0812">Transmembrane</keyword>
<feature type="transmembrane region" description="Helical" evidence="2">
    <location>
        <begin position="167"/>
        <end position="185"/>
    </location>
</feature>
<feature type="transmembrane region" description="Helical" evidence="2">
    <location>
        <begin position="81"/>
        <end position="110"/>
    </location>
</feature>
<keyword evidence="5" id="KW-1185">Reference proteome</keyword>
<evidence type="ECO:0000256" key="2">
    <source>
        <dbReference type="SAM" id="Phobius"/>
    </source>
</evidence>
<keyword evidence="2" id="KW-0472">Membrane</keyword>
<feature type="region of interest" description="Disordered" evidence="1">
    <location>
        <begin position="284"/>
        <end position="303"/>
    </location>
</feature>
<name>A0ABP8SXT7_9ACTN</name>
<evidence type="ECO:0000259" key="3">
    <source>
        <dbReference type="Pfam" id="PF14219"/>
    </source>
</evidence>
<keyword evidence="2" id="KW-1133">Transmembrane helix</keyword>
<accession>A0ABP8SXT7</accession>
<dbReference type="Proteomes" id="UP001500307">
    <property type="component" value="Unassembled WGS sequence"/>
</dbReference>
<proteinExistence type="predicted"/>
<dbReference type="RefSeq" id="WP_346123752.1">
    <property type="nucleotide sequence ID" value="NZ_BAABGU010000037.1"/>
</dbReference>
<evidence type="ECO:0000256" key="1">
    <source>
        <dbReference type="SAM" id="MobiDB-lite"/>
    </source>
</evidence>
<gene>
    <name evidence="4" type="ORF">GCM10023176_51940</name>
</gene>
<protein>
    <recommendedName>
        <fullName evidence="3">DUF4328 domain-containing protein</fullName>
    </recommendedName>
</protein>
<comment type="caution">
    <text evidence="4">The sequence shown here is derived from an EMBL/GenBank/DDBJ whole genome shotgun (WGS) entry which is preliminary data.</text>
</comment>
<dbReference type="EMBL" id="BAABGU010000037">
    <property type="protein sequence ID" value="GAA4577773.1"/>
    <property type="molecule type" value="Genomic_DNA"/>
</dbReference>
<feature type="transmembrane region" description="Helical" evidence="2">
    <location>
        <begin position="221"/>
        <end position="238"/>
    </location>
</feature>
<sequence>MRCQTCGDETSPAFADCQRCGTPLGQPAVTPALPTYAVRGLGTAASIAVGAATLLYLPGALFPVIGAQMARRAADQRDTDLLLGAVVADGMLALPYLVAFLAGSVLVIIWTWRARKNLDAFPGALPSSSPAWAIAGWLVPLINLVVPPRVMANIARDSLWRRSTPPLVGLWWAAWLLFTFADRVVSRSEDRRYGELAETPRDPAEFQAYVDYYQDGTGGRVVPAVACLVAAVSLILLIRRISAAQQDRIARAASAWSGYPGHPAWPTPGAPVPSPGVAPAYPAQPITGPSPQVPPVAGGTIGA</sequence>
<feature type="transmembrane region" description="Helical" evidence="2">
    <location>
        <begin position="130"/>
        <end position="146"/>
    </location>
</feature>
<reference evidence="5" key="1">
    <citation type="journal article" date="2019" name="Int. J. Syst. Evol. Microbiol.">
        <title>The Global Catalogue of Microorganisms (GCM) 10K type strain sequencing project: providing services to taxonomists for standard genome sequencing and annotation.</title>
        <authorList>
            <consortium name="The Broad Institute Genomics Platform"/>
            <consortium name="The Broad Institute Genome Sequencing Center for Infectious Disease"/>
            <person name="Wu L."/>
            <person name="Ma J."/>
        </authorList>
    </citation>
    <scope>NUCLEOTIDE SEQUENCE [LARGE SCALE GENOMIC DNA]</scope>
    <source>
        <strain evidence="5">JCM 3175</strain>
    </source>
</reference>
<evidence type="ECO:0000313" key="4">
    <source>
        <dbReference type="EMBL" id="GAA4577773.1"/>
    </source>
</evidence>
<dbReference type="Pfam" id="PF14219">
    <property type="entry name" value="DUF4328"/>
    <property type="match status" value="1"/>
</dbReference>
<organism evidence="4 5">
    <name type="scientific">Micromonospora coerulea</name>
    <dbReference type="NCBI Taxonomy" id="47856"/>
    <lineage>
        <taxon>Bacteria</taxon>
        <taxon>Bacillati</taxon>
        <taxon>Actinomycetota</taxon>
        <taxon>Actinomycetes</taxon>
        <taxon>Micromonosporales</taxon>
        <taxon>Micromonosporaceae</taxon>
        <taxon>Micromonospora</taxon>
    </lineage>
</organism>
<dbReference type="InterPro" id="IPR025565">
    <property type="entry name" value="DUF4328"/>
</dbReference>
<evidence type="ECO:0000313" key="5">
    <source>
        <dbReference type="Proteomes" id="UP001500307"/>
    </source>
</evidence>
<feature type="domain" description="DUF4328" evidence="3">
    <location>
        <begin position="85"/>
        <end position="242"/>
    </location>
</feature>
<feature type="transmembrane region" description="Helical" evidence="2">
    <location>
        <begin position="44"/>
        <end position="69"/>
    </location>
</feature>